<dbReference type="Proteomes" id="UP000266744">
    <property type="component" value="Chromosome"/>
</dbReference>
<proteinExistence type="predicted"/>
<reference evidence="1 2" key="1">
    <citation type="journal article" date="2016" name="Toxins">
        <title>The Draft Genome Sequence of the Yersinia entomophaga Entomopathogenic Type Strain MH96T.</title>
        <authorList>
            <person name="Hurst M.R."/>
            <person name="Beattie A."/>
            <person name="Altermann E."/>
            <person name="Moraga R.M."/>
            <person name="Harper L.A."/>
            <person name="Calder J."/>
            <person name="Laugraud A."/>
        </authorList>
    </citation>
    <scope>NUCLEOTIDE SEQUENCE [LARGE SCALE GENOMIC DNA]</scope>
    <source>
        <strain evidence="1 2">MH96</strain>
    </source>
</reference>
<sequence>MKNIKNEMSEVSYSVVHKICIINKSSIDCLDDGNVNNNASGLYGGKIFNSPMPSKDIYAYKDIKDQSCYRIDFMWYF</sequence>
<gene>
    <name evidence="1" type="ORF">PL78_03975</name>
</gene>
<dbReference type="EMBL" id="CP010029">
    <property type="protein sequence ID" value="ANI28997.1"/>
    <property type="molecule type" value="Genomic_DNA"/>
</dbReference>
<organism evidence="1 2">
    <name type="scientific">Yersinia entomophaga</name>
    <dbReference type="NCBI Taxonomy" id="935293"/>
    <lineage>
        <taxon>Bacteria</taxon>
        <taxon>Pseudomonadati</taxon>
        <taxon>Pseudomonadota</taxon>
        <taxon>Gammaproteobacteria</taxon>
        <taxon>Enterobacterales</taxon>
        <taxon>Yersiniaceae</taxon>
        <taxon>Yersinia</taxon>
    </lineage>
</organism>
<keyword evidence="2" id="KW-1185">Reference proteome</keyword>
<evidence type="ECO:0000313" key="1">
    <source>
        <dbReference type="EMBL" id="ANI28997.1"/>
    </source>
</evidence>
<dbReference type="RefSeq" id="WP_064513310.1">
    <property type="nucleotide sequence ID" value="NZ_CP010029.1"/>
</dbReference>
<name>A0ABM6BI50_YERET</name>
<protein>
    <submittedName>
        <fullName evidence="1">Uncharacterized protein</fullName>
    </submittedName>
</protein>
<accession>A0ABM6BI50</accession>
<evidence type="ECO:0000313" key="2">
    <source>
        <dbReference type="Proteomes" id="UP000266744"/>
    </source>
</evidence>